<dbReference type="EMBL" id="SJPQ01000001">
    <property type="protein sequence ID" value="TWT91102.1"/>
    <property type="molecule type" value="Genomic_DNA"/>
</dbReference>
<dbReference type="PANTHER" id="PTHR21716">
    <property type="entry name" value="TRANSMEMBRANE PROTEIN"/>
    <property type="match status" value="1"/>
</dbReference>
<evidence type="ECO:0000256" key="3">
    <source>
        <dbReference type="ARBA" id="ARBA00022692"/>
    </source>
</evidence>
<keyword evidence="9" id="KW-1185">Reference proteome</keyword>
<evidence type="ECO:0000256" key="2">
    <source>
        <dbReference type="ARBA" id="ARBA00009773"/>
    </source>
</evidence>
<gene>
    <name evidence="8" type="primary">tqsA_1</name>
    <name evidence="8" type="ORF">Mal64_15010</name>
</gene>
<evidence type="ECO:0000256" key="7">
    <source>
        <dbReference type="SAM" id="Phobius"/>
    </source>
</evidence>
<keyword evidence="4 7" id="KW-1133">Transmembrane helix</keyword>
<comment type="subcellular location">
    <subcellularLocation>
        <location evidence="1">Membrane</location>
        <topology evidence="1">Multi-pass membrane protein</topology>
    </subcellularLocation>
</comment>
<dbReference type="Proteomes" id="UP000315440">
    <property type="component" value="Unassembled WGS sequence"/>
</dbReference>
<dbReference type="GO" id="GO:0055085">
    <property type="term" value="P:transmembrane transport"/>
    <property type="evidence" value="ECO:0007669"/>
    <property type="project" value="TreeGrafter"/>
</dbReference>
<feature type="transmembrane region" description="Helical" evidence="7">
    <location>
        <begin position="198"/>
        <end position="220"/>
    </location>
</feature>
<reference evidence="8 9" key="1">
    <citation type="submission" date="2019-02" db="EMBL/GenBank/DDBJ databases">
        <title>Deep-cultivation of Planctomycetes and their phenomic and genomic characterization uncovers novel biology.</title>
        <authorList>
            <person name="Wiegand S."/>
            <person name="Jogler M."/>
            <person name="Boedeker C."/>
            <person name="Pinto D."/>
            <person name="Vollmers J."/>
            <person name="Rivas-Marin E."/>
            <person name="Kohn T."/>
            <person name="Peeters S.H."/>
            <person name="Heuer A."/>
            <person name="Rast P."/>
            <person name="Oberbeckmann S."/>
            <person name="Bunk B."/>
            <person name="Jeske O."/>
            <person name="Meyerdierks A."/>
            <person name="Storesund J.E."/>
            <person name="Kallscheuer N."/>
            <person name="Luecker S."/>
            <person name="Lage O.M."/>
            <person name="Pohl T."/>
            <person name="Merkel B.J."/>
            <person name="Hornburger P."/>
            <person name="Mueller R.-W."/>
            <person name="Bruemmer F."/>
            <person name="Labrenz M."/>
            <person name="Spormann A.M."/>
            <person name="Op Den Camp H."/>
            <person name="Overmann J."/>
            <person name="Amann R."/>
            <person name="Jetten M.S.M."/>
            <person name="Mascher T."/>
            <person name="Medema M.H."/>
            <person name="Devos D.P."/>
            <person name="Kaster A.-K."/>
            <person name="Ovreas L."/>
            <person name="Rohde M."/>
            <person name="Galperin M.Y."/>
            <person name="Jogler C."/>
        </authorList>
    </citation>
    <scope>NUCLEOTIDE SEQUENCE [LARGE SCALE GENOMIC DNA]</scope>
    <source>
        <strain evidence="8 9">Mal64</strain>
    </source>
</reference>
<dbReference type="GO" id="GO:0016020">
    <property type="term" value="C:membrane"/>
    <property type="evidence" value="ECO:0007669"/>
    <property type="project" value="UniProtKB-SubCell"/>
</dbReference>
<dbReference type="InterPro" id="IPR002549">
    <property type="entry name" value="AI-2E-like"/>
</dbReference>
<feature type="region of interest" description="Disordered" evidence="6">
    <location>
        <begin position="1"/>
        <end position="56"/>
    </location>
</feature>
<evidence type="ECO:0000313" key="8">
    <source>
        <dbReference type="EMBL" id="TWT91102.1"/>
    </source>
</evidence>
<evidence type="ECO:0000313" key="9">
    <source>
        <dbReference type="Proteomes" id="UP000315440"/>
    </source>
</evidence>
<evidence type="ECO:0000256" key="5">
    <source>
        <dbReference type="ARBA" id="ARBA00023136"/>
    </source>
</evidence>
<feature type="compositionally biased region" description="Basic and acidic residues" evidence="6">
    <location>
        <begin position="27"/>
        <end position="40"/>
    </location>
</feature>
<feature type="transmembrane region" description="Helical" evidence="7">
    <location>
        <begin position="285"/>
        <end position="312"/>
    </location>
</feature>
<name>A0A5C5ZUA1_9BACT</name>
<keyword evidence="3 7" id="KW-0812">Transmembrane</keyword>
<dbReference type="PANTHER" id="PTHR21716:SF16">
    <property type="entry name" value="BLL1467 PROTEIN"/>
    <property type="match status" value="1"/>
</dbReference>
<comment type="similarity">
    <text evidence="2">Belongs to the autoinducer-2 exporter (AI-2E) (TC 2.A.86) family.</text>
</comment>
<evidence type="ECO:0000256" key="4">
    <source>
        <dbReference type="ARBA" id="ARBA00022989"/>
    </source>
</evidence>
<feature type="transmembrane region" description="Helical" evidence="7">
    <location>
        <begin position="113"/>
        <end position="134"/>
    </location>
</feature>
<dbReference type="AlphaFoldDB" id="A0A5C5ZUA1"/>
<sequence>MTVEISESQPAPVPAPVAAANHKRRDPVKNHEAARDKPAGKQDPQQNEEDAENEARMRKWRTTSLVLLAGLAFFYTLYFAKAVLMPITLAVMLSFVLKPVVGGLRRIGLPNAASATLIFVVSVAVLGAGATYLAEPAKAWISQAPRDLAKIGRDMSGYFEPLERIEKARDEVAEMTKTPGAASPIAVRVEQPPLTSQLMSSTGGVLASGVICLSLLFFLLSAGDRFLEKTVELAPTRRAKREVVEVLREIEHRISLYLGAITLINAGLGAVIGLGLWLIGMPNPVLWGVMAMLLNYIPFVGLVAGTLTVWVAAMASLGSPGQALLAPLIYLGANGVEANLITPYTLGKSNGLNPVVILLAVFLSGWVWGVVGIFLAVPLLIAAKILCESVDSLNPIAVYLSP</sequence>
<feature type="transmembrane region" description="Helical" evidence="7">
    <location>
        <begin position="356"/>
        <end position="381"/>
    </location>
</feature>
<protein>
    <submittedName>
        <fullName evidence="8">AI-2 transport protein TqsA</fullName>
    </submittedName>
</protein>
<dbReference type="Pfam" id="PF01594">
    <property type="entry name" value="AI-2E_transport"/>
    <property type="match status" value="1"/>
</dbReference>
<organism evidence="8 9">
    <name type="scientific">Pseudobythopirellula maris</name>
    <dbReference type="NCBI Taxonomy" id="2527991"/>
    <lineage>
        <taxon>Bacteria</taxon>
        <taxon>Pseudomonadati</taxon>
        <taxon>Planctomycetota</taxon>
        <taxon>Planctomycetia</taxon>
        <taxon>Pirellulales</taxon>
        <taxon>Lacipirellulaceae</taxon>
        <taxon>Pseudobythopirellula</taxon>
    </lineage>
</organism>
<accession>A0A5C5ZUA1</accession>
<evidence type="ECO:0000256" key="1">
    <source>
        <dbReference type="ARBA" id="ARBA00004141"/>
    </source>
</evidence>
<evidence type="ECO:0000256" key="6">
    <source>
        <dbReference type="SAM" id="MobiDB-lite"/>
    </source>
</evidence>
<feature type="transmembrane region" description="Helical" evidence="7">
    <location>
        <begin position="83"/>
        <end position="101"/>
    </location>
</feature>
<dbReference type="OrthoDB" id="9799225at2"/>
<comment type="caution">
    <text evidence="8">The sequence shown here is derived from an EMBL/GenBank/DDBJ whole genome shotgun (WGS) entry which is preliminary data.</text>
</comment>
<proteinExistence type="inferred from homology"/>
<feature type="transmembrane region" description="Helical" evidence="7">
    <location>
        <begin position="256"/>
        <end position="279"/>
    </location>
</feature>
<keyword evidence="5 7" id="KW-0472">Membrane</keyword>